<evidence type="ECO:0000313" key="2">
    <source>
        <dbReference type="EMBL" id="CAG7836532.1"/>
    </source>
</evidence>
<evidence type="ECO:0000259" key="1">
    <source>
        <dbReference type="Pfam" id="PF08005"/>
    </source>
</evidence>
<accession>A0A8J2Q1B3</accession>
<dbReference type="Pfam" id="PF08005">
    <property type="entry name" value="PHR"/>
    <property type="match status" value="1"/>
</dbReference>
<dbReference type="AlphaFoldDB" id="A0A8J2Q1B3"/>
<name>A0A8J2Q1B3_9HEXA</name>
<reference evidence="2" key="1">
    <citation type="submission" date="2021-06" db="EMBL/GenBank/DDBJ databases">
        <authorList>
            <person name="Hodson N. C."/>
            <person name="Mongue J. A."/>
            <person name="Jaron S. K."/>
        </authorList>
    </citation>
    <scope>NUCLEOTIDE SEQUENCE</scope>
</reference>
<gene>
    <name evidence="2" type="ORF">AFUS01_LOCUS45767</name>
</gene>
<feature type="domain" description="PHR" evidence="1">
    <location>
        <begin position="3"/>
        <end position="120"/>
    </location>
</feature>
<keyword evidence="3" id="KW-1185">Reference proteome</keyword>
<sequence length="133" mass="15643">MYSISFRANRSILIKALSFWGPFRQERENYNLKVIVSEQKNKFPGSRKTHEVVLDKFEVLAEAENSKMFVVQCPRAIRLEKGNWIRVRFQLDGAETCVCSSVSNSYYLRECDIEFDFLDSSHQVPEIYFELTE</sequence>
<comment type="caution">
    <text evidence="2">The sequence shown here is derived from an EMBL/GenBank/DDBJ whole genome shotgun (WGS) entry which is preliminary data.</text>
</comment>
<dbReference type="EMBL" id="CAJVCH010571069">
    <property type="protein sequence ID" value="CAG7836532.1"/>
    <property type="molecule type" value="Genomic_DNA"/>
</dbReference>
<dbReference type="InterPro" id="IPR012983">
    <property type="entry name" value="PHR"/>
</dbReference>
<protein>
    <recommendedName>
        <fullName evidence="1">PHR domain-containing protein</fullName>
    </recommendedName>
</protein>
<proteinExistence type="predicted"/>
<organism evidence="2 3">
    <name type="scientific">Allacma fusca</name>
    <dbReference type="NCBI Taxonomy" id="39272"/>
    <lineage>
        <taxon>Eukaryota</taxon>
        <taxon>Metazoa</taxon>
        <taxon>Ecdysozoa</taxon>
        <taxon>Arthropoda</taxon>
        <taxon>Hexapoda</taxon>
        <taxon>Collembola</taxon>
        <taxon>Symphypleona</taxon>
        <taxon>Sminthuridae</taxon>
        <taxon>Allacma</taxon>
    </lineage>
</organism>
<evidence type="ECO:0000313" key="3">
    <source>
        <dbReference type="Proteomes" id="UP000708208"/>
    </source>
</evidence>
<dbReference type="Proteomes" id="UP000708208">
    <property type="component" value="Unassembled WGS sequence"/>
</dbReference>